<evidence type="ECO:0000256" key="2">
    <source>
        <dbReference type="ARBA" id="ARBA00004308"/>
    </source>
</evidence>
<comment type="caution">
    <text evidence="8">Lacks conserved residue(s) required for the propagation of feature annotation.</text>
</comment>
<evidence type="ECO:0000256" key="7">
    <source>
        <dbReference type="ARBA" id="ARBA00023157"/>
    </source>
</evidence>
<dbReference type="InterPro" id="IPR036055">
    <property type="entry name" value="LDL_receptor-like_sf"/>
</dbReference>
<evidence type="ECO:0000313" key="9">
    <source>
        <dbReference type="EMBL" id="KAF6032860.1"/>
    </source>
</evidence>
<dbReference type="Gene3D" id="4.10.400.10">
    <property type="entry name" value="Low-density Lipoprotein Receptor"/>
    <property type="match status" value="3"/>
</dbReference>
<keyword evidence="5" id="KW-1133">Transmembrane helix</keyword>
<keyword evidence="4" id="KW-0677">Repeat</keyword>
<protein>
    <submittedName>
        <fullName evidence="9">Uncharacterized protein</fullName>
    </submittedName>
</protein>
<dbReference type="OrthoDB" id="10020456at2759"/>
<reference evidence="9" key="1">
    <citation type="submission" date="2020-06" db="EMBL/GenBank/DDBJ databases">
        <title>Draft genome of Bugula neritina, a colonial animal packing powerful symbionts and potential medicines.</title>
        <authorList>
            <person name="Rayko M."/>
        </authorList>
    </citation>
    <scope>NUCLEOTIDE SEQUENCE [LARGE SCALE GENOMIC DNA]</scope>
    <source>
        <strain evidence="9">Kwan_BN1</strain>
    </source>
</reference>
<comment type="subcellular location">
    <subcellularLocation>
        <location evidence="2">Endomembrane system</location>
    </subcellularLocation>
    <subcellularLocation>
        <location evidence="1">Membrane</location>
        <topology evidence="1">Single-pass membrane protein</topology>
    </subcellularLocation>
</comment>
<dbReference type="Pfam" id="PF00057">
    <property type="entry name" value="Ldl_recept_a"/>
    <property type="match status" value="2"/>
</dbReference>
<dbReference type="PROSITE" id="PS50068">
    <property type="entry name" value="LDLRA_2"/>
    <property type="match status" value="3"/>
</dbReference>
<dbReference type="InterPro" id="IPR023415">
    <property type="entry name" value="LDLR_class-A_CS"/>
</dbReference>
<feature type="disulfide bond" evidence="8">
    <location>
        <begin position="396"/>
        <end position="411"/>
    </location>
</feature>
<comment type="caution">
    <text evidence="9">The sequence shown here is derived from an EMBL/GenBank/DDBJ whole genome shotgun (WGS) entry which is preliminary data.</text>
</comment>
<sequence length="497" mass="55230">MSFQKSGTLSYAIVLVGQLLVVLSMVEFSWCSNCRISLGSDSRIQTAYSTITLKRSSLNQLQTIVTPECLQTNSSPRYDTFAISRTVNLTFTIKYGSNVDCANSYLFISGDVTGTGLVTIYEGLTKELSTQHQFSHLVGNSCKDVTIQFYDRQLLIYQGPTIQLYFARPSFPTVCDDVSRSCLVNHASHQSVCLPAEWKCNGIRDCQNGTDESDCSDNCNTCTQLSLYEKCSSQNFCKCAEFDNRIGQSAVISKCNGVALTTKFGKSGSVHSVVDSWPQIFPLNRTYLLQYLDADVTFTIKFNEMTRDDRDAISLHYMQSNVNLKWMNVGDSKKATLKKGSIATLTFIVRSPYSVYNFTFTDDINYVVGASTCDSNSVYTRRCWHNNLCYTAAQYCDDHMDCPNGKDELGCGTERGNGRPDQRCDGSKQCNNGYDEEGCDSTLCGTHNGTYLCSDGLCIFEKWVCDKSGDCPDGADEEKCEGQLIRSLLSRLLSLSP</sequence>
<dbReference type="EMBL" id="VXIV02001471">
    <property type="protein sequence ID" value="KAF6032860.1"/>
    <property type="molecule type" value="Genomic_DNA"/>
</dbReference>
<dbReference type="PRINTS" id="PR00261">
    <property type="entry name" value="LDLRECEPTOR"/>
</dbReference>
<evidence type="ECO:0000313" key="10">
    <source>
        <dbReference type="Proteomes" id="UP000593567"/>
    </source>
</evidence>
<dbReference type="PANTHER" id="PTHR24270">
    <property type="entry name" value="LOW-DENSITY LIPOPROTEIN RECEPTOR-RELATED"/>
    <property type="match status" value="1"/>
</dbReference>
<keyword evidence="7 8" id="KW-1015">Disulfide bond</keyword>
<dbReference type="PROSITE" id="PS01209">
    <property type="entry name" value="LDLRA_1"/>
    <property type="match status" value="1"/>
</dbReference>
<feature type="disulfide bond" evidence="8">
    <location>
        <begin position="465"/>
        <end position="480"/>
    </location>
</feature>
<evidence type="ECO:0000256" key="4">
    <source>
        <dbReference type="ARBA" id="ARBA00022737"/>
    </source>
</evidence>
<organism evidence="9 10">
    <name type="scientific">Bugula neritina</name>
    <name type="common">Brown bryozoan</name>
    <name type="synonym">Sertularia neritina</name>
    <dbReference type="NCBI Taxonomy" id="10212"/>
    <lineage>
        <taxon>Eukaryota</taxon>
        <taxon>Metazoa</taxon>
        <taxon>Spiralia</taxon>
        <taxon>Lophotrochozoa</taxon>
        <taxon>Bryozoa</taxon>
        <taxon>Gymnolaemata</taxon>
        <taxon>Cheilostomatida</taxon>
        <taxon>Flustrina</taxon>
        <taxon>Buguloidea</taxon>
        <taxon>Bugulidae</taxon>
        <taxon>Bugula</taxon>
    </lineage>
</organism>
<keyword evidence="3" id="KW-0812">Transmembrane</keyword>
<dbReference type="GO" id="GO:0012505">
    <property type="term" value="C:endomembrane system"/>
    <property type="evidence" value="ECO:0007669"/>
    <property type="project" value="UniProtKB-SubCell"/>
</dbReference>
<evidence type="ECO:0000256" key="5">
    <source>
        <dbReference type="ARBA" id="ARBA00022989"/>
    </source>
</evidence>
<dbReference type="InterPro" id="IPR050685">
    <property type="entry name" value="LDLR"/>
</dbReference>
<keyword evidence="6" id="KW-0472">Membrane</keyword>
<dbReference type="GO" id="GO:0005886">
    <property type="term" value="C:plasma membrane"/>
    <property type="evidence" value="ECO:0007669"/>
    <property type="project" value="TreeGrafter"/>
</dbReference>
<dbReference type="Proteomes" id="UP000593567">
    <property type="component" value="Unassembled WGS sequence"/>
</dbReference>
<feature type="disulfide bond" evidence="8">
    <location>
        <begin position="200"/>
        <end position="215"/>
    </location>
</feature>
<dbReference type="InterPro" id="IPR002172">
    <property type="entry name" value="LDrepeatLR_classA_rpt"/>
</dbReference>
<keyword evidence="10" id="KW-1185">Reference proteome</keyword>
<evidence type="ECO:0000256" key="8">
    <source>
        <dbReference type="PROSITE-ProRule" id="PRU00124"/>
    </source>
</evidence>
<dbReference type="AlphaFoldDB" id="A0A7J7K2I9"/>
<dbReference type="SUPFAM" id="SSF57424">
    <property type="entry name" value="LDL receptor-like module"/>
    <property type="match status" value="3"/>
</dbReference>
<accession>A0A7J7K2I9</accession>
<feature type="disulfide bond" evidence="8">
    <location>
        <begin position="453"/>
        <end position="471"/>
    </location>
</feature>
<name>A0A7J7K2I9_BUGNE</name>
<evidence type="ECO:0000256" key="3">
    <source>
        <dbReference type="ARBA" id="ARBA00022692"/>
    </source>
</evidence>
<dbReference type="SMART" id="SM00192">
    <property type="entry name" value="LDLa"/>
    <property type="match status" value="3"/>
</dbReference>
<proteinExistence type="predicted"/>
<evidence type="ECO:0000256" key="6">
    <source>
        <dbReference type="ARBA" id="ARBA00023136"/>
    </source>
</evidence>
<gene>
    <name evidence="9" type="ORF">EB796_008834</name>
</gene>
<dbReference type="CDD" id="cd00112">
    <property type="entry name" value="LDLa"/>
    <property type="match status" value="2"/>
</dbReference>
<dbReference type="GO" id="GO:0016192">
    <property type="term" value="P:vesicle-mediated transport"/>
    <property type="evidence" value="ECO:0007669"/>
    <property type="project" value="UniProtKB-ARBA"/>
</dbReference>
<evidence type="ECO:0000256" key="1">
    <source>
        <dbReference type="ARBA" id="ARBA00004167"/>
    </source>
</evidence>